<reference evidence="12 14" key="2">
    <citation type="journal article" date="2013" name="Nature">
        <title>Insights into bilaterian evolution from three spiralian genomes.</title>
        <authorList>
            <person name="Simakov O."/>
            <person name="Marletaz F."/>
            <person name="Cho S.J."/>
            <person name="Edsinger-Gonzales E."/>
            <person name="Havlak P."/>
            <person name="Hellsten U."/>
            <person name="Kuo D.H."/>
            <person name="Larsson T."/>
            <person name="Lv J."/>
            <person name="Arendt D."/>
            <person name="Savage R."/>
            <person name="Osoegawa K."/>
            <person name="de Jong P."/>
            <person name="Grimwood J."/>
            <person name="Chapman J.A."/>
            <person name="Shapiro H."/>
            <person name="Aerts A."/>
            <person name="Otillar R.P."/>
            <person name="Terry A.Y."/>
            <person name="Boore J.L."/>
            <person name="Grigoriev I.V."/>
            <person name="Lindberg D.R."/>
            <person name="Seaver E.C."/>
            <person name="Weisblat D.A."/>
            <person name="Putnam N.H."/>
            <person name="Rokhsar D.S."/>
        </authorList>
    </citation>
    <scope>NUCLEOTIDE SEQUENCE</scope>
    <source>
        <strain evidence="12 14">I ESC-2004</strain>
    </source>
</reference>
<dbReference type="SUPFAM" id="SSF48371">
    <property type="entry name" value="ARM repeat"/>
    <property type="match status" value="1"/>
</dbReference>
<feature type="domain" description="ARMC9 CTLH-like" evidence="11">
    <location>
        <begin position="1"/>
        <end position="64"/>
    </location>
</feature>
<evidence type="ECO:0000256" key="4">
    <source>
        <dbReference type="ARBA" id="ARBA00022490"/>
    </source>
</evidence>
<dbReference type="OMA" id="QQSDKEF"/>
<feature type="domain" description="LisH" evidence="10">
    <location>
        <begin position="328"/>
        <end position="447"/>
    </location>
</feature>
<evidence type="ECO:0000256" key="5">
    <source>
        <dbReference type="ARBA" id="ARBA00022794"/>
    </source>
</evidence>
<reference evidence="14" key="1">
    <citation type="submission" date="2012-12" db="EMBL/GenBank/DDBJ databases">
        <authorList>
            <person name="Hellsten U."/>
            <person name="Grimwood J."/>
            <person name="Chapman J.A."/>
            <person name="Shapiro H."/>
            <person name="Aerts A."/>
            <person name="Otillar R.P."/>
            <person name="Terry A.Y."/>
            <person name="Boore J.L."/>
            <person name="Simakov O."/>
            <person name="Marletaz F."/>
            <person name="Cho S.-J."/>
            <person name="Edsinger-Gonzales E."/>
            <person name="Havlak P."/>
            <person name="Kuo D.-H."/>
            <person name="Larsson T."/>
            <person name="Lv J."/>
            <person name="Arendt D."/>
            <person name="Savage R."/>
            <person name="Osoegawa K."/>
            <person name="de Jong P."/>
            <person name="Lindberg D.R."/>
            <person name="Seaver E.C."/>
            <person name="Weisblat D.A."/>
            <person name="Putnam N.H."/>
            <person name="Grigoriev I.V."/>
            <person name="Rokhsar D.S."/>
        </authorList>
    </citation>
    <scope>NUCLEOTIDE SEQUENCE</scope>
    <source>
        <strain evidence="14">I ESC-2004</strain>
    </source>
</reference>
<feature type="compositionally biased region" description="Low complexity" evidence="9">
    <location>
        <begin position="684"/>
        <end position="698"/>
    </location>
</feature>
<dbReference type="InterPro" id="IPR048959">
    <property type="entry name" value="ARMC9_ARM_dom"/>
</dbReference>
<dbReference type="Proteomes" id="UP000014760">
    <property type="component" value="Unassembled WGS sequence"/>
</dbReference>
<dbReference type="InterPro" id="IPR016024">
    <property type="entry name" value="ARM-type_fold"/>
</dbReference>
<evidence type="ECO:0000313" key="12">
    <source>
        <dbReference type="EMBL" id="ELU06099.1"/>
    </source>
</evidence>
<dbReference type="Gene3D" id="1.25.10.10">
    <property type="entry name" value="Leucine-rich Repeat Variant"/>
    <property type="match status" value="1"/>
</dbReference>
<dbReference type="InterPro" id="IPR040369">
    <property type="entry name" value="ARMC9"/>
</dbReference>
<dbReference type="GO" id="GO:0060271">
    <property type="term" value="P:cilium assembly"/>
    <property type="evidence" value="ECO:0007669"/>
    <property type="project" value="InterPro"/>
</dbReference>
<evidence type="ECO:0000256" key="1">
    <source>
        <dbReference type="ARBA" id="ARBA00004120"/>
    </source>
</evidence>
<evidence type="ECO:0000259" key="11">
    <source>
        <dbReference type="Pfam" id="PF23138"/>
    </source>
</evidence>
<organism evidence="12">
    <name type="scientific">Capitella teleta</name>
    <name type="common">Polychaete worm</name>
    <dbReference type="NCBI Taxonomy" id="283909"/>
    <lineage>
        <taxon>Eukaryota</taxon>
        <taxon>Metazoa</taxon>
        <taxon>Spiralia</taxon>
        <taxon>Lophotrochozoa</taxon>
        <taxon>Annelida</taxon>
        <taxon>Polychaeta</taxon>
        <taxon>Sedentaria</taxon>
        <taxon>Scolecida</taxon>
        <taxon>Capitellidae</taxon>
        <taxon>Capitella</taxon>
    </lineage>
</organism>
<evidence type="ECO:0000256" key="9">
    <source>
        <dbReference type="SAM" id="MobiDB-lite"/>
    </source>
</evidence>
<dbReference type="Pfam" id="PF21050">
    <property type="entry name" value="ARMC9_ARM"/>
    <property type="match status" value="1"/>
</dbReference>
<dbReference type="InterPro" id="IPR011989">
    <property type="entry name" value="ARM-like"/>
</dbReference>
<feature type="coiled-coil region" evidence="8">
    <location>
        <begin position="79"/>
        <end position="106"/>
    </location>
</feature>
<dbReference type="Pfam" id="PF23138">
    <property type="entry name" value="CTLH_Armc9"/>
    <property type="match status" value="1"/>
</dbReference>
<dbReference type="PANTHER" id="PTHR14881">
    <property type="entry name" value="LISH DOMAIN-CONTAINING PROTEIN ARMC9"/>
    <property type="match status" value="1"/>
</dbReference>
<dbReference type="OrthoDB" id="538223at2759"/>
<evidence type="ECO:0000256" key="6">
    <source>
        <dbReference type="ARBA" id="ARBA00023212"/>
    </source>
</evidence>
<keyword evidence="5" id="KW-0970">Cilium biogenesis/degradation</keyword>
<evidence type="ECO:0000256" key="8">
    <source>
        <dbReference type="SAM" id="Coils"/>
    </source>
</evidence>
<keyword evidence="6" id="KW-0206">Cytoskeleton</keyword>
<dbReference type="EnsemblMetazoa" id="CapteT181527">
    <property type="protein sequence ID" value="CapteP181527"/>
    <property type="gene ID" value="CapteG181527"/>
</dbReference>
<proteinExistence type="predicted"/>
<keyword evidence="14" id="KW-1185">Reference proteome</keyword>
<evidence type="ECO:0000313" key="13">
    <source>
        <dbReference type="EnsemblMetazoa" id="CapteP181527"/>
    </source>
</evidence>
<keyword evidence="8" id="KW-0175">Coiled coil</keyword>
<evidence type="ECO:0000313" key="14">
    <source>
        <dbReference type="Proteomes" id="UP000014760"/>
    </source>
</evidence>
<name>R7UHU2_CAPTE</name>
<feature type="compositionally biased region" description="Polar residues" evidence="9">
    <location>
        <begin position="557"/>
        <end position="566"/>
    </location>
</feature>
<feature type="region of interest" description="Disordered" evidence="9">
    <location>
        <begin position="445"/>
        <end position="473"/>
    </location>
</feature>
<dbReference type="STRING" id="283909.R7UHU2"/>
<dbReference type="GO" id="GO:0005814">
    <property type="term" value="C:centriole"/>
    <property type="evidence" value="ECO:0007669"/>
    <property type="project" value="TreeGrafter"/>
</dbReference>
<dbReference type="HOGENOM" id="CLU_007962_1_0_1"/>
<feature type="compositionally biased region" description="Polar residues" evidence="9">
    <location>
        <begin position="577"/>
        <end position="589"/>
    </location>
</feature>
<dbReference type="PANTHER" id="PTHR14881:SF4">
    <property type="entry name" value="LISH DOMAIN-CONTAINING PROTEIN ARMC9"/>
    <property type="match status" value="1"/>
</dbReference>
<keyword evidence="4" id="KW-0963">Cytoplasm</keyword>
<protein>
    <recommendedName>
        <fullName evidence="3">LisH domain-containing protein ARMC9</fullName>
    </recommendedName>
</protein>
<dbReference type="GO" id="GO:0036064">
    <property type="term" value="C:ciliary basal body"/>
    <property type="evidence" value="ECO:0007669"/>
    <property type="project" value="InterPro"/>
</dbReference>
<sequence>MNAFKAYLETRGSSLSQTTEFLPFYALPFVPNPKTHPSYKELFSEKWVPDLERRLDKFLTLALKSVPQPRLFELYLELWKRKRENFNDMEQKIAELEKKSDVYLKRCNRVQGDYHNLIGITADLVDSLEQTVQGNPVTPEYLQEVCHRLFSSHLRQSVDLTRPGTAGEMLRQSVIPPQGLQPGDSAPGQAFDFEKIKHDMTSSAVNEQALLLQALRWKLTKSTPAERDIILAAYTKNDLLGCSSSGAHRHNVLKLFQSESPVVRQYTARLFNAFASLCEGRSYLSRNVSLLRSLMVNLQLEESDELARENALGCMQKLSLRRQLQTIMIEEGIISWLVSLLDDDDMLSDYTLEYSVALLMNLCLRTTGKTKCAEKPHQILKVLSDLLGHENQEIIPYVNGTLYSILAIPSIREEAKAMGMEEMLQCFIKEGQPDMNRQIEFIIKQLNSTDEPDHEDSDDEEEEEDEEDQDAMEADLDKDEAIQAKTGELSGDRLLNTLYVSSGPGRKKRVTDGVVNQEEVLRRPITPNHMKVNGEGPLVHAQPRSRAQVNFGPATGRLSTHSNSRPSSKDIKRPPTRSGSRPNSAQEANTPRPVSVAKDAEGSDMVNRITGQSRMLAQPESDRGVKPSNKLLEKMGQQNADVGEYSAAFGTRPKIPRTPDARPTSRGSVGDGPPPTPKYSDSLPTSRPGSGGRSTSSSRKPKTPTASGSKSSRK</sequence>
<dbReference type="FunFam" id="1.25.10.10:FF:000124">
    <property type="entry name" value="lisH domain-containing protein ARMC9 isoform X1"/>
    <property type="match status" value="1"/>
</dbReference>
<comment type="subcellular location">
    <subcellularLocation>
        <location evidence="1">Cytoplasm</location>
        <location evidence="1">Cytoskeleton</location>
        <location evidence="1">Cilium basal body</location>
    </subcellularLocation>
    <subcellularLocation>
        <location evidence="2">Cytoplasm</location>
        <location evidence="2">Cytoskeleton</location>
        <location evidence="2">Microtubule organizing center</location>
        <location evidence="2">Centrosome</location>
    </subcellularLocation>
</comment>
<evidence type="ECO:0000256" key="2">
    <source>
        <dbReference type="ARBA" id="ARBA00004300"/>
    </source>
</evidence>
<dbReference type="EMBL" id="AMQN01001238">
    <property type="status" value="NOT_ANNOTATED_CDS"/>
    <property type="molecule type" value="Genomic_DNA"/>
</dbReference>
<evidence type="ECO:0000259" key="10">
    <source>
        <dbReference type="Pfam" id="PF21050"/>
    </source>
</evidence>
<evidence type="ECO:0000256" key="7">
    <source>
        <dbReference type="ARBA" id="ARBA00023273"/>
    </source>
</evidence>
<gene>
    <name evidence="12" type="ORF">CAPTEDRAFT_181527</name>
</gene>
<evidence type="ECO:0000256" key="3">
    <source>
        <dbReference type="ARBA" id="ARBA00021146"/>
    </source>
</evidence>
<feature type="region of interest" description="Disordered" evidence="9">
    <location>
        <begin position="523"/>
        <end position="714"/>
    </location>
</feature>
<feature type="compositionally biased region" description="Acidic residues" evidence="9">
    <location>
        <begin position="450"/>
        <end position="473"/>
    </location>
</feature>
<dbReference type="InterPro" id="IPR056327">
    <property type="entry name" value="ARMC9_CTLH-like_dom"/>
</dbReference>
<dbReference type="AlphaFoldDB" id="R7UHU2"/>
<dbReference type="EMBL" id="KB300949">
    <property type="protein sequence ID" value="ELU06099.1"/>
    <property type="molecule type" value="Genomic_DNA"/>
</dbReference>
<keyword evidence="7" id="KW-0966">Cell projection</keyword>
<dbReference type="GO" id="GO:0097542">
    <property type="term" value="C:ciliary tip"/>
    <property type="evidence" value="ECO:0007669"/>
    <property type="project" value="TreeGrafter"/>
</dbReference>
<accession>R7UHU2</accession>
<dbReference type="GO" id="GO:0005813">
    <property type="term" value="C:centrosome"/>
    <property type="evidence" value="ECO:0007669"/>
    <property type="project" value="UniProtKB-SubCell"/>
</dbReference>
<reference evidence="13" key="3">
    <citation type="submission" date="2015-06" db="UniProtKB">
        <authorList>
            <consortium name="EnsemblMetazoa"/>
        </authorList>
    </citation>
    <scope>IDENTIFICATION</scope>
</reference>